<dbReference type="InterPro" id="IPR029063">
    <property type="entry name" value="SAM-dependent_MTases_sf"/>
</dbReference>
<dbReference type="InterPro" id="IPR019874">
    <property type="entry name" value="RF_methyltr_PrmC"/>
</dbReference>
<dbReference type="GO" id="GO:0032259">
    <property type="term" value="P:methylation"/>
    <property type="evidence" value="ECO:0007669"/>
    <property type="project" value="UniProtKB-KW"/>
</dbReference>
<gene>
    <name evidence="5" type="primary">prmC</name>
    <name evidence="5" type="ORF">EVJ47_08960</name>
</gene>
<evidence type="ECO:0000313" key="5">
    <source>
        <dbReference type="EMBL" id="RZD13795.1"/>
    </source>
</evidence>
<keyword evidence="2 5" id="KW-0808">Transferase</keyword>
<dbReference type="PROSITE" id="PS00092">
    <property type="entry name" value="N6_MTASE"/>
    <property type="match status" value="1"/>
</dbReference>
<accession>A0A519B922</accession>
<reference evidence="5 6" key="1">
    <citation type="submission" date="2019-01" db="EMBL/GenBank/DDBJ databases">
        <title>Insights into ecological role of a new deltaproteobacterial order Candidatus Sinidesulfobacterales (Sva0485) by metagenomics and metatranscriptomics.</title>
        <authorList>
            <person name="Tan S."/>
            <person name="Liu J."/>
            <person name="Fang Y."/>
            <person name="Hedlund B.P."/>
            <person name="Lian Z.H."/>
            <person name="Huang L.Y."/>
            <person name="Li J.T."/>
            <person name="Huang L.N."/>
            <person name="Li W.J."/>
            <person name="Jiang H.C."/>
            <person name="Dong H.L."/>
            <person name="Shu W.S."/>
        </authorList>
    </citation>
    <scope>NUCLEOTIDE SEQUENCE [LARGE SCALE GENOMIC DNA]</scope>
    <source>
        <strain evidence="5">AP3</strain>
    </source>
</reference>
<dbReference type="GO" id="GO:0102559">
    <property type="term" value="F:peptide chain release factor N(5)-glutamine methyltransferase activity"/>
    <property type="evidence" value="ECO:0007669"/>
    <property type="project" value="UniProtKB-EC"/>
</dbReference>
<dbReference type="PANTHER" id="PTHR18895">
    <property type="entry name" value="HEMK METHYLTRANSFERASE"/>
    <property type="match status" value="1"/>
</dbReference>
<comment type="caution">
    <text evidence="5">The sequence shown here is derived from an EMBL/GenBank/DDBJ whole genome shotgun (WGS) entry which is preliminary data.</text>
</comment>
<proteinExistence type="predicted"/>
<evidence type="ECO:0000313" key="6">
    <source>
        <dbReference type="Proteomes" id="UP000320813"/>
    </source>
</evidence>
<dbReference type="NCBIfam" id="TIGR03534">
    <property type="entry name" value="RF_mod_PrmC"/>
    <property type="match status" value="1"/>
</dbReference>
<evidence type="ECO:0000259" key="4">
    <source>
        <dbReference type="Pfam" id="PF17827"/>
    </source>
</evidence>
<dbReference type="SUPFAM" id="SSF53335">
    <property type="entry name" value="S-adenosyl-L-methionine-dependent methyltransferases"/>
    <property type="match status" value="1"/>
</dbReference>
<dbReference type="AlphaFoldDB" id="A0A519B922"/>
<feature type="domain" description="Release factor glutamine methyltransferase N-terminal" evidence="4">
    <location>
        <begin position="24"/>
        <end position="92"/>
    </location>
</feature>
<dbReference type="GO" id="GO:0003676">
    <property type="term" value="F:nucleic acid binding"/>
    <property type="evidence" value="ECO:0007669"/>
    <property type="project" value="InterPro"/>
</dbReference>
<dbReference type="NCBIfam" id="TIGR00536">
    <property type="entry name" value="hemK_fam"/>
    <property type="match status" value="1"/>
</dbReference>
<keyword evidence="1 5" id="KW-0489">Methyltransferase</keyword>
<keyword evidence="3" id="KW-0949">S-adenosyl-L-methionine</keyword>
<dbReference type="InterPro" id="IPR050320">
    <property type="entry name" value="N5-glutamine_MTase"/>
</dbReference>
<dbReference type="InterPro" id="IPR002052">
    <property type="entry name" value="DNA_methylase_N6_adenine_CS"/>
</dbReference>
<dbReference type="Gene3D" id="3.40.50.150">
    <property type="entry name" value="Vaccinia Virus protein VP39"/>
    <property type="match status" value="1"/>
</dbReference>
<dbReference type="PANTHER" id="PTHR18895:SF74">
    <property type="entry name" value="MTRF1L RELEASE FACTOR GLUTAMINE METHYLTRANSFERASE"/>
    <property type="match status" value="1"/>
</dbReference>
<evidence type="ECO:0000256" key="2">
    <source>
        <dbReference type="ARBA" id="ARBA00022679"/>
    </source>
</evidence>
<evidence type="ECO:0000256" key="1">
    <source>
        <dbReference type="ARBA" id="ARBA00022603"/>
    </source>
</evidence>
<dbReference type="InterPro" id="IPR040758">
    <property type="entry name" value="PrmC_N"/>
</dbReference>
<dbReference type="Pfam" id="PF06325">
    <property type="entry name" value="PrmA"/>
    <property type="match status" value="1"/>
</dbReference>
<organism evidence="5 6">
    <name type="scientific">Candidatus Acidulodesulfobacterium ferriphilum</name>
    <dbReference type="NCBI Taxonomy" id="2597223"/>
    <lineage>
        <taxon>Bacteria</taxon>
        <taxon>Deltaproteobacteria</taxon>
        <taxon>Candidatus Acidulodesulfobacterales</taxon>
        <taxon>Candidatus Acidulodesulfobacterium</taxon>
    </lineage>
</organism>
<evidence type="ECO:0000256" key="3">
    <source>
        <dbReference type="ARBA" id="ARBA00022691"/>
    </source>
</evidence>
<sequence>MILNLKNSYNFNIDIDKDLSVYKLIKWGELCLKGKNIPNPFNESAIIMGYVLKKPLDGVITSYNIKPVKNHINLFKKLIIKRSLGEPYAYIVKKKEFYSTPFFVNKSVLIPRPDTECLVEETLKEIERLQKSLKRKISIIDLGTGSGSIAISIAKNSSNVIIYAVDNSLKSLEVAKKNIIFNGVEDKVVSAYFDMLKPDIYGLNETKARRSAGQAKPDLNAKLFDNALCGFDIIVSNPPYIKTGELKTLDDDVKLYEPLKALDGGKDGLKFYRKIFELVALAENPLSSASKKRKSLILEIDCREKSAIEHLYNEKFKDIIFKQITFINDLNKKERAVKIIYGQNDN</sequence>
<dbReference type="InterPro" id="IPR004556">
    <property type="entry name" value="HemK-like"/>
</dbReference>
<dbReference type="Gene3D" id="1.10.8.10">
    <property type="entry name" value="DNA helicase RuvA subunit, C-terminal domain"/>
    <property type="match status" value="1"/>
</dbReference>
<name>A0A519B922_9DELT</name>
<dbReference type="EC" id="2.1.1.297" evidence="5"/>
<protein>
    <submittedName>
        <fullName evidence="5">Peptide chain release factor N(5)-glutamine methyltransferase</fullName>
        <ecNumber evidence="5">2.1.1.297</ecNumber>
    </submittedName>
</protein>
<dbReference type="Pfam" id="PF17827">
    <property type="entry name" value="PrmC_N"/>
    <property type="match status" value="1"/>
</dbReference>
<dbReference type="Proteomes" id="UP000320813">
    <property type="component" value="Unassembled WGS sequence"/>
</dbReference>
<dbReference type="EMBL" id="SGBD01000007">
    <property type="protein sequence ID" value="RZD13795.1"/>
    <property type="molecule type" value="Genomic_DNA"/>
</dbReference>